<dbReference type="PANTHER" id="PTHR23510:SF73">
    <property type="entry name" value="MFS DOMAIN-CONTAINING PROTEIN"/>
    <property type="match status" value="1"/>
</dbReference>
<dbReference type="SUPFAM" id="SSF103473">
    <property type="entry name" value="MFS general substrate transporter"/>
    <property type="match status" value="1"/>
</dbReference>
<dbReference type="CDD" id="cd17326">
    <property type="entry name" value="MFS_MFSD8"/>
    <property type="match status" value="1"/>
</dbReference>
<evidence type="ECO:0000256" key="5">
    <source>
        <dbReference type="SAM" id="Phobius"/>
    </source>
</evidence>
<feature type="transmembrane region" description="Helical" evidence="5">
    <location>
        <begin position="57"/>
        <end position="76"/>
    </location>
</feature>
<dbReference type="Gene3D" id="1.20.1250.20">
    <property type="entry name" value="MFS general substrate transporter like domains"/>
    <property type="match status" value="1"/>
</dbReference>
<accession>A0AAF3ETR4</accession>
<feature type="transmembrane region" description="Helical" evidence="5">
    <location>
        <begin position="182"/>
        <end position="204"/>
    </location>
</feature>
<feature type="transmembrane region" description="Helical" evidence="5">
    <location>
        <begin position="224"/>
        <end position="247"/>
    </location>
</feature>
<feature type="transmembrane region" description="Helical" evidence="5">
    <location>
        <begin position="147"/>
        <end position="170"/>
    </location>
</feature>
<name>A0AAF3ETR4_9BILA</name>
<protein>
    <submittedName>
        <fullName evidence="7">Membrane transporter</fullName>
    </submittedName>
</protein>
<evidence type="ECO:0000256" key="1">
    <source>
        <dbReference type="ARBA" id="ARBA00004141"/>
    </source>
</evidence>
<feature type="transmembrane region" description="Helical" evidence="5">
    <location>
        <begin position="447"/>
        <end position="468"/>
    </location>
</feature>
<evidence type="ECO:0000256" key="2">
    <source>
        <dbReference type="ARBA" id="ARBA00022692"/>
    </source>
</evidence>
<feature type="transmembrane region" description="Helical" evidence="5">
    <location>
        <begin position="122"/>
        <end position="141"/>
    </location>
</feature>
<feature type="transmembrane region" description="Helical" evidence="5">
    <location>
        <begin position="353"/>
        <end position="372"/>
    </location>
</feature>
<evidence type="ECO:0000313" key="7">
    <source>
        <dbReference type="WBParaSite" id="MBELARI_LOCUS17547"/>
    </source>
</evidence>
<feature type="transmembrane region" description="Helical" evidence="5">
    <location>
        <begin position="88"/>
        <end position="110"/>
    </location>
</feature>
<evidence type="ECO:0000256" key="3">
    <source>
        <dbReference type="ARBA" id="ARBA00022989"/>
    </source>
</evidence>
<dbReference type="AlphaFoldDB" id="A0AAF3ETR4"/>
<comment type="subcellular location">
    <subcellularLocation>
        <location evidence="1">Membrane</location>
        <topology evidence="1">Multi-pass membrane protein</topology>
    </subcellularLocation>
</comment>
<dbReference type="InterPro" id="IPR036259">
    <property type="entry name" value="MFS_trans_sf"/>
</dbReference>
<keyword evidence="4 5" id="KW-0472">Membrane</keyword>
<keyword evidence="2 5" id="KW-0812">Transmembrane</keyword>
<dbReference type="Proteomes" id="UP000887575">
    <property type="component" value="Unassembled WGS sequence"/>
</dbReference>
<keyword evidence="6" id="KW-1185">Reference proteome</keyword>
<dbReference type="GO" id="GO:0022857">
    <property type="term" value="F:transmembrane transporter activity"/>
    <property type="evidence" value="ECO:0007669"/>
    <property type="project" value="InterPro"/>
</dbReference>
<proteinExistence type="predicted"/>
<reference evidence="7" key="1">
    <citation type="submission" date="2024-02" db="UniProtKB">
        <authorList>
            <consortium name="WormBaseParasite"/>
        </authorList>
    </citation>
    <scope>IDENTIFICATION</scope>
</reference>
<dbReference type="InterPro" id="IPR051068">
    <property type="entry name" value="MFS_Domain-Containing_Protein"/>
</dbReference>
<dbReference type="WBParaSite" id="MBELARI_LOCUS17547">
    <property type="protein sequence ID" value="MBELARI_LOCUS17547"/>
    <property type="gene ID" value="MBELARI_LOCUS17547"/>
</dbReference>
<feature type="transmembrane region" description="Helical" evidence="5">
    <location>
        <begin position="406"/>
        <end position="426"/>
    </location>
</feature>
<dbReference type="InterPro" id="IPR011701">
    <property type="entry name" value="MFS"/>
</dbReference>
<keyword evidence="3 5" id="KW-1133">Transmembrane helix</keyword>
<feature type="transmembrane region" description="Helical" evidence="5">
    <location>
        <begin position="319"/>
        <end position="341"/>
    </location>
</feature>
<feature type="transmembrane region" description="Helical" evidence="5">
    <location>
        <begin position="294"/>
        <end position="313"/>
    </location>
</feature>
<dbReference type="GO" id="GO:0005765">
    <property type="term" value="C:lysosomal membrane"/>
    <property type="evidence" value="ECO:0007669"/>
    <property type="project" value="TreeGrafter"/>
</dbReference>
<dbReference type="PANTHER" id="PTHR23510">
    <property type="entry name" value="INNER MEMBRANE TRANSPORT PROTEIN YAJR"/>
    <property type="match status" value="1"/>
</dbReference>
<sequence length="501" mass="56593">MVLIELKSDHSYEIRKNAPKATFDSIPYQLDDKSSMSTVDEDNLPPTNWRKIGIAGLMWFLCAVENTVIGMSEWPYMHQIDKAATTQFFGFVTSSSRTGHAFFALAFSYWGYKLGKCRWPLMVGRLMALLGVCMYLCVEFIPENRRYWMLACYFLFGVGSSSTTLLRGYIADVSHPKDRSRAYAVSTVAHLISIVCGPIIQLCFTRIKYPGYEIIPGKLRFNIYSAPISCALLTNIIAIYVVAVFWVETGKERPQKAKIYSQSIIGKVKEFLGRKDIKWPLILVCWYQKMMSHLSIVAIATIASPLFMMAFNWDGQKTVLISSISHIFVGVLSITVSCIYIFGKLGHYVSARFSYLIGLLISVLLYVLTYPWPTLSQPLPLYNATTGSGCDPNVYSWCFTEKAMPAVFWIPIVVLVMGVGLPFAMISIDTIYSKVLGDVDQNVMQGVYIFIEDIMMIGGPIYASTIFTEFGQSWLWFSNVIFTAIAIFVWIAFYPILAPYK</sequence>
<organism evidence="6 7">
    <name type="scientific">Mesorhabditis belari</name>
    <dbReference type="NCBI Taxonomy" id="2138241"/>
    <lineage>
        <taxon>Eukaryota</taxon>
        <taxon>Metazoa</taxon>
        <taxon>Ecdysozoa</taxon>
        <taxon>Nematoda</taxon>
        <taxon>Chromadorea</taxon>
        <taxon>Rhabditida</taxon>
        <taxon>Rhabditina</taxon>
        <taxon>Rhabditomorpha</taxon>
        <taxon>Rhabditoidea</taxon>
        <taxon>Rhabditidae</taxon>
        <taxon>Mesorhabditinae</taxon>
        <taxon>Mesorhabditis</taxon>
    </lineage>
</organism>
<dbReference type="Pfam" id="PF07690">
    <property type="entry name" value="MFS_1"/>
    <property type="match status" value="1"/>
</dbReference>
<evidence type="ECO:0000256" key="4">
    <source>
        <dbReference type="ARBA" id="ARBA00023136"/>
    </source>
</evidence>
<evidence type="ECO:0000313" key="6">
    <source>
        <dbReference type="Proteomes" id="UP000887575"/>
    </source>
</evidence>
<feature type="transmembrane region" description="Helical" evidence="5">
    <location>
        <begin position="474"/>
        <end position="497"/>
    </location>
</feature>